<feature type="transmembrane region" description="Helical" evidence="11">
    <location>
        <begin position="191"/>
        <end position="211"/>
    </location>
</feature>
<dbReference type="PANTHER" id="PTHR43221">
    <property type="entry name" value="PROTEASE HTPX"/>
    <property type="match status" value="1"/>
</dbReference>
<keyword evidence="2" id="KW-1003">Cell membrane</keyword>
<evidence type="ECO:0000313" key="14">
    <source>
        <dbReference type="Proteomes" id="UP000245802"/>
    </source>
</evidence>
<evidence type="ECO:0000256" key="1">
    <source>
        <dbReference type="ARBA" id="ARBA00001947"/>
    </source>
</evidence>
<evidence type="ECO:0000256" key="10">
    <source>
        <dbReference type="ARBA" id="ARBA00023136"/>
    </source>
</evidence>
<keyword evidence="7" id="KW-0862">Zinc</keyword>
<feature type="transmembrane region" description="Helical" evidence="11">
    <location>
        <begin position="155"/>
        <end position="176"/>
    </location>
</feature>
<evidence type="ECO:0000313" key="13">
    <source>
        <dbReference type="EMBL" id="AWM40061.1"/>
    </source>
</evidence>
<keyword evidence="14" id="KW-1185">Reference proteome</keyword>
<feature type="domain" description="Peptidase M48" evidence="12">
    <location>
        <begin position="253"/>
        <end position="385"/>
    </location>
</feature>
<comment type="cofactor">
    <cofactor evidence="1">
        <name>Zn(2+)</name>
        <dbReference type="ChEBI" id="CHEBI:29105"/>
    </cofactor>
</comment>
<keyword evidence="10 11" id="KW-0472">Membrane</keyword>
<keyword evidence="6" id="KW-0378">Hydrolase</keyword>
<gene>
    <name evidence="13" type="ORF">C1280_25685</name>
</gene>
<feature type="transmembrane region" description="Helical" evidence="11">
    <location>
        <begin position="111"/>
        <end position="134"/>
    </location>
</feature>
<evidence type="ECO:0000256" key="6">
    <source>
        <dbReference type="ARBA" id="ARBA00022801"/>
    </source>
</evidence>
<feature type="transmembrane region" description="Helical" evidence="11">
    <location>
        <begin position="483"/>
        <end position="505"/>
    </location>
</feature>
<feature type="transmembrane region" description="Helical" evidence="11">
    <location>
        <begin position="69"/>
        <end position="91"/>
    </location>
</feature>
<dbReference type="CDD" id="cd07345">
    <property type="entry name" value="M48A_Ste24p-like"/>
    <property type="match status" value="1"/>
</dbReference>
<protein>
    <recommendedName>
        <fullName evidence="12">Peptidase M48 domain-containing protein</fullName>
    </recommendedName>
</protein>
<evidence type="ECO:0000256" key="7">
    <source>
        <dbReference type="ARBA" id="ARBA00022833"/>
    </source>
</evidence>
<feature type="transmembrane region" description="Helical" evidence="11">
    <location>
        <begin position="25"/>
        <end position="48"/>
    </location>
</feature>
<dbReference type="InterPro" id="IPR050083">
    <property type="entry name" value="HtpX_protease"/>
</dbReference>
<keyword evidence="3" id="KW-0645">Protease</keyword>
<evidence type="ECO:0000256" key="4">
    <source>
        <dbReference type="ARBA" id="ARBA00022692"/>
    </source>
</evidence>
<keyword evidence="4 11" id="KW-0812">Transmembrane</keyword>
<evidence type="ECO:0000256" key="11">
    <source>
        <dbReference type="SAM" id="Phobius"/>
    </source>
</evidence>
<dbReference type="EMBL" id="CP025958">
    <property type="protein sequence ID" value="AWM40061.1"/>
    <property type="molecule type" value="Genomic_DNA"/>
</dbReference>
<proteinExistence type="predicted"/>
<dbReference type="KEGG" id="gog:C1280_25685"/>
<evidence type="ECO:0000256" key="8">
    <source>
        <dbReference type="ARBA" id="ARBA00022989"/>
    </source>
</evidence>
<evidence type="ECO:0000256" key="3">
    <source>
        <dbReference type="ARBA" id="ARBA00022670"/>
    </source>
</evidence>
<dbReference type="Proteomes" id="UP000245802">
    <property type="component" value="Chromosome"/>
</dbReference>
<dbReference type="PANTHER" id="PTHR43221:SF2">
    <property type="entry name" value="PROTEASE HTPX HOMOLOG"/>
    <property type="match status" value="1"/>
</dbReference>
<organism evidence="13 14">
    <name type="scientific">Gemmata obscuriglobus</name>
    <dbReference type="NCBI Taxonomy" id="114"/>
    <lineage>
        <taxon>Bacteria</taxon>
        <taxon>Pseudomonadati</taxon>
        <taxon>Planctomycetota</taxon>
        <taxon>Planctomycetia</taxon>
        <taxon>Gemmatales</taxon>
        <taxon>Gemmataceae</taxon>
        <taxon>Gemmata</taxon>
    </lineage>
</organism>
<accession>A0A2Z3H5A0</accession>
<dbReference type="InterPro" id="IPR001915">
    <property type="entry name" value="Peptidase_M48"/>
</dbReference>
<keyword evidence="8 11" id="KW-1133">Transmembrane helix</keyword>
<dbReference type="GO" id="GO:0006508">
    <property type="term" value="P:proteolysis"/>
    <property type="evidence" value="ECO:0007669"/>
    <property type="project" value="UniProtKB-KW"/>
</dbReference>
<name>A0A2Z3H5A0_9BACT</name>
<evidence type="ECO:0000256" key="9">
    <source>
        <dbReference type="ARBA" id="ARBA00023049"/>
    </source>
</evidence>
<evidence type="ECO:0000256" key="2">
    <source>
        <dbReference type="ARBA" id="ARBA00022475"/>
    </source>
</evidence>
<evidence type="ECO:0000259" key="12">
    <source>
        <dbReference type="Pfam" id="PF01435"/>
    </source>
</evidence>
<feature type="transmembrane region" description="Helical" evidence="11">
    <location>
        <begin position="299"/>
        <end position="324"/>
    </location>
</feature>
<dbReference type="GO" id="GO:0046872">
    <property type="term" value="F:metal ion binding"/>
    <property type="evidence" value="ECO:0007669"/>
    <property type="project" value="UniProtKB-KW"/>
</dbReference>
<dbReference type="AlphaFoldDB" id="A0A2Z3H5A0"/>
<reference evidence="13 14" key="1">
    <citation type="submission" date="2018-01" db="EMBL/GenBank/DDBJ databases">
        <title>G. obscuriglobus.</title>
        <authorList>
            <person name="Franke J."/>
            <person name="Blomberg W."/>
            <person name="Selmecki A."/>
        </authorList>
    </citation>
    <scope>NUCLEOTIDE SEQUENCE [LARGE SCALE GENOMIC DNA]</scope>
    <source>
        <strain evidence="13 14">DSM 5831</strain>
    </source>
</reference>
<evidence type="ECO:0000256" key="5">
    <source>
        <dbReference type="ARBA" id="ARBA00022723"/>
    </source>
</evidence>
<dbReference type="Gene3D" id="3.30.2010.10">
    <property type="entry name" value="Metalloproteases ('zincins'), catalytic domain"/>
    <property type="match status" value="1"/>
</dbReference>
<keyword evidence="9" id="KW-0482">Metalloprotease</keyword>
<keyword evidence="5" id="KW-0479">Metal-binding</keyword>
<dbReference type="GO" id="GO:0004222">
    <property type="term" value="F:metalloendopeptidase activity"/>
    <property type="evidence" value="ECO:0007669"/>
    <property type="project" value="InterPro"/>
</dbReference>
<dbReference type="Pfam" id="PF01435">
    <property type="entry name" value="Peptidase_M48"/>
    <property type="match status" value="1"/>
</dbReference>
<feature type="transmembrane region" description="Helical" evidence="11">
    <location>
        <begin position="344"/>
        <end position="365"/>
    </location>
</feature>
<sequence>MVFALIAACLPIEWPHPLIGPEREAALVLSGGAVAAAFGLALALRGWVIRTVRRDPLRRYEAARAYNRWRRVLFFVNLAVAAACVLAFGWGWRVQSELLIFWDGEARLLPFAELAVPLPYFVLLVGGWLVYYDAERALHRVLHLGERPFWSRSAYLLYNLRQFALMVMLPVLLWVAQQALGRYLPDITRTLVYKLGSLAVVPGLILLMPLLMKPLLGLRPMPPGPVRDRFVALARRLEFRCADFLLWPTHGAIANAFITGLLPRVRYVVFTDRILDDLPPDELDAVFGHEVGHARHGHIWLYAGFLALSLSVLAALVLFVEQVIETGTSEEVGRLREALKGFKTWAALPPVVLVTAYLFVVFGALSRWCERQADLFGCRAMSCADPTCTGHDEKTVYATGGRCLCPTGIRTFARALDRVRDLNGLDADEGGRHRLGRAARAVWGWLRAWQHGPMSRRIAYLSDLATRPHDERRFQRRLFALKWVLMLSLLAALVVLGQAVGWRALLEVL</sequence>